<evidence type="ECO:0000313" key="3">
    <source>
        <dbReference type="Proteomes" id="UP000248863"/>
    </source>
</evidence>
<evidence type="ECO:0000313" key="2">
    <source>
        <dbReference type="EMBL" id="RAI37479.1"/>
    </source>
</evidence>
<name>A0A327KFB8_9BRAD</name>
<keyword evidence="3" id="KW-1185">Reference proteome</keyword>
<comment type="caution">
    <text evidence="2">The sequence shown here is derived from an EMBL/GenBank/DDBJ whole genome shotgun (WGS) entry which is preliminary data.</text>
</comment>
<accession>A0A327KFB8</accession>
<dbReference type="InterPro" id="IPR049239">
    <property type="entry name" value="DUF6874"/>
</dbReference>
<evidence type="ECO:0000259" key="1">
    <source>
        <dbReference type="Pfam" id="PF21779"/>
    </source>
</evidence>
<dbReference type="AlphaFoldDB" id="A0A327KFB8"/>
<sequence length="108" mass="12280">MTTPNRKRDLPSFQVSAVDAIVIRKIARRAWKELQAARHHDRFSQLDVQMDVTATHANGCPLRLEALLAADGFNFAHDILGLRKHLDRSTGALMNCFRPRFARKEGRS</sequence>
<dbReference type="Pfam" id="PF21779">
    <property type="entry name" value="DUF6874"/>
    <property type="match status" value="1"/>
</dbReference>
<organism evidence="2 3">
    <name type="scientific">Rhodoplanes elegans</name>
    <dbReference type="NCBI Taxonomy" id="29408"/>
    <lineage>
        <taxon>Bacteria</taxon>
        <taxon>Pseudomonadati</taxon>
        <taxon>Pseudomonadota</taxon>
        <taxon>Alphaproteobacteria</taxon>
        <taxon>Hyphomicrobiales</taxon>
        <taxon>Nitrobacteraceae</taxon>
        <taxon>Rhodoplanes</taxon>
    </lineage>
</organism>
<protein>
    <recommendedName>
        <fullName evidence="1">DUF6874 domain-containing protein</fullName>
    </recommendedName>
</protein>
<feature type="domain" description="DUF6874" evidence="1">
    <location>
        <begin position="20"/>
        <end position="103"/>
    </location>
</feature>
<dbReference type="EMBL" id="NPEU01000182">
    <property type="protein sequence ID" value="RAI37479.1"/>
    <property type="molecule type" value="Genomic_DNA"/>
</dbReference>
<dbReference type="OrthoDB" id="7279228at2"/>
<gene>
    <name evidence="2" type="ORF">CH338_16000</name>
</gene>
<dbReference type="Proteomes" id="UP000248863">
    <property type="component" value="Unassembled WGS sequence"/>
</dbReference>
<proteinExistence type="predicted"/>
<dbReference type="RefSeq" id="WP_111358143.1">
    <property type="nucleotide sequence ID" value="NZ_NHSK01000051.1"/>
</dbReference>
<reference evidence="2 3" key="1">
    <citation type="submission" date="2017-07" db="EMBL/GenBank/DDBJ databases">
        <title>Draft Genome Sequences of Select Purple Nonsulfur Bacteria.</title>
        <authorList>
            <person name="Lasarre B."/>
            <person name="Mckinlay J.B."/>
        </authorList>
    </citation>
    <scope>NUCLEOTIDE SEQUENCE [LARGE SCALE GENOMIC DNA]</scope>
    <source>
        <strain evidence="2 3">DSM 11907</strain>
    </source>
</reference>